<keyword evidence="8 12" id="KW-1133">Transmembrane helix</keyword>
<comment type="function">
    <text evidence="10">May be a proton symporter involved in the uptake of osmolytes such as proline and glycine betaine.</text>
</comment>
<feature type="transmembrane region" description="Helical" evidence="12">
    <location>
        <begin position="399"/>
        <end position="419"/>
    </location>
</feature>
<comment type="subcellular location">
    <subcellularLocation>
        <location evidence="1">Cell inner membrane</location>
        <topology evidence="1">Multi-pass membrane protein</topology>
    </subcellularLocation>
</comment>
<gene>
    <name evidence="14" type="ORF">CLV97_1449</name>
</gene>
<evidence type="ECO:0000256" key="11">
    <source>
        <dbReference type="ARBA" id="ARBA00039918"/>
    </source>
</evidence>
<dbReference type="AlphaFoldDB" id="A0A2T0LA36"/>
<evidence type="ECO:0000256" key="2">
    <source>
        <dbReference type="ARBA" id="ARBA00008240"/>
    </source>
</evidence>
<feature type="transmembrane region" description="Helical" evidence="12">
    <location>
        <begin position="239"/>
        <end position="263"/>
    </location>
</feature>
<dbReference type="Pfam" id="PF07690">
    <property type="entry name" value="MFS_1"/>
    <property type="match status" value="1"/>
</dbReference>
<dbReference type="PROSITE" id="PS00217">
    <property type="entry name" value="SUGAR_TRANSPORT_2"/>
    <property type="match status" value="1"/>
</dbReference>
<reference evidence="14 15" key="1">
    <citation type="submission" date="2018-03" db="EMBL/GenBank/DDBJ databases">
        <title>Genomic Encyclopedia of Archaeal and Bacterial Type Strains, Phase II (KMG-II): from individual species to whole genera.</title>
        <authorList>
            <person name="Goeker M."/>
        </authorList>
    </citation>
    <scope>NUCLEOTIDE SEQUENCE [LARGE SCALE GENOMIC DNA]</scope>
    <source>
        <strain evidence="14 15">DSM 44946</strain>
    </source>
</reference>
<dbReference type="InterPro" id="IPR005829">
    <property type="entry name" value="Sugar_transporter_CS"/>
</dbReference>
<sequence length="442" mass="48012">MNGNRSRREIVKAASSSFIGTAIEWYDFFLYGTATALVFPRLFFPESDPLIGTLQSFGTFALGFVARPLGGLIFGHYGDKVGRKSVLVLSLLIMGVATFLIGLMPTYETIGLWAPALLVAMRLLQGIGVGGEWGGAALLAVEHAPKGKRGFYGSWPQMGVPAGLLLSTAVFTPFSTLPEEQFLAWGWRVPFLFSILLVAVGLFIRLRIMETPAFQRVKKTASEARQPILEAVRRHPKQVLVAMGARFAENGSFYIFSVFSLTYATDQLGVERGMILNGVLLATALELVMIPIFAALSDRIGRRPVYLGGAAFTALFAFPFFWLIDTKDAVWIGLSVVLAMAVGHAAMYGPQAAFLSELFGTRVRYSGISIGYQLASVFAGGLPPMIATALLAWTGGAPWAIAVYLIGMSLVTLLAVYLASETYRNEIEESDIGESRKERVFS</sequence>
<dbReference type="GO" id="GO:0015293">
    <property type="term" value="F:symporter activity"/>
    <property type="evidence" value="ECO:0007669"/>
    <property type="project" value="UniProtKB-KW"/>
</dbReference>
<keyword evidence="9 12" id="KW-0472">Membrane</keyword>
<dbReference type="PANTHER" id="PTHR43045">
    <property type="entry name" value="SHIKIMATE TRANSPORTER"/>
    <property type="match status" value="1"/>
</dbReference>
<dbReference type="Gene3D" id="1.20.1250.20">
    <property type="entry name" value="MFS general substrate transporter like domains"/>
    <property type="match status" value="2"/>
</dbReference>
<evidence type="ECO:0000256" key="4">
    <source>
        <dbReference type="ARBA" id="ARBA00022475"/>
    </source>
</evidence>
<keyword evidence="6 12" id="KW-0812">Transmembrane</keyword>
<evidence type="ECO:0000256" key="8">
    <source>
        <dbReference type="ARBA" id="ARBA00022989"/>
    </source>
</evidence>
<organism evidence="14 15">
    <name type="scientific">Planifilum fimeticola</name>
    <dbReference type="NCBI Taxonomy" id="201975"/>
    <lineage>
        <taxon>Bacteria</taxon>
        <taxon>Bacillati</taxon>
        <taxon>Bacillota</taxon>
        <taxon>Bacilli</taxon>
        <taxon>Bacillales</taxon>
        <taxon>Thermoactinomycetaceae</taxon>
        <taxon>Planifilum</taxon>
    </lineage>
</organism>
<feature type="transmembrane region" description="Helical" evidence="12">
    <location>
        <begin position="305"/>
        <end position="324"/>
    </location>
</feature>
<evidence type="ECO:0000256" key="3">
    <source>
        <dbReference type="ARBA" id="ARBA00022448"/>
    </source>
</evidence>
<keyword evidence="15" id="KW-1185">Reference proteome</keyword>
<evidence type="ECO:0000256" key="7">
    <source>
        <dbReference type="ARBA" id="ARBA00022847"/>
    </source>
</evidence>
<dbReference type="InterPro" id="IPR020846">
    <property type="entry name" value="MFS_dom"/>
</dbReference>
<keyword evidence="3" id="KW-0813">Transport</keyword>
<feature type="domain" description="Major facilitator superfamily (MFS) profile" evidence="13">
    <location>
        <begin position="13"/>
        <end position="424"/>
    </location>
</feature>
<dbReference type="EMBL" id="PVNE01000044">
    <property type="protein sequence ID" value="PRX38613.1"/>
    <property type="molecule type" value="Genomic_DNA"/>
</dbReference>
<keyword evidence="7" id="KW-0769">Symport</keyword>
<accession>A0A2T0LA36</accession>
<feature type="transmembrane region" description="Helical" evidence="12">
    <location>
        <begin position="86"/>
        <end position="107"/>
    </location>
</feature>
<dbReference type="PANTHER" id="PTHR43045:SF1">
    <property type="entry name" value="SHIKIMATE TRANSPORTER"/>
    <property type="match status" value="1"/>
</dbReference>
<dbReference type="SUPFAM" id="SSF103473">
    <property type="entry name" value="MFS general substrate transporter"/>
    <property type="match status" value="1"/>
</dbReference>
<evidence type="ECO:0000313" key="14">
    <source>
        <dbReference type="EMBL" id="PRX38613.1"/>
    </source>
</evidence>
<feature type="transmembrane region" description="Helical" evidence="12">
    <location>
        <begin position="113"/>
        <end position="139"/>
    </location>
</feature>
<feature type="transmembrane region" description="Helical" evidence="12">
    <location>
        <begin position="50"/>
        <end position="74"/>
    </location>
</feature>
<evidence type="ECO:0000259" key="13">
    <source>
        <dbReference type="PROSITE" id="PS50850"/>
    </source>
</evidence>
<dbReference type="InterPro" id="IPR036259">
    <property type="entry name" value="MFS_trans_sf"/>
</dbReference>
<feature type="transmembrane region" description="Helical" evidence="12">
    <location>
        <begin position="275"/>
        <end position="296"/>
    </location>
</feature>
<dbReference type="NCBIfam" id="TIGR00883">
    <property type="entry name" value="2A0106"/>
    <property type="match status" value="1"/>
</dbReference>
<name>A0A2T0LA36_9BACL</name>
<proteinExistence type="inferred from homology"/>
<dbReference type="Proteomes" id="UP000237797">
    <property type="component" value="Unassembled WGS sequence"/>
</dbReference>
<evidence type="ECO:0000313" key="15">
    <source>
        <dbReference type="Proteomes" id="UP000237797"/>
    </source>
</evidence>
<evidence type="ECO:0000256" key="6">
    <source>
        <dbReference type="ARBA" id="ARBA00022692"/>
    </source>
</evidence>
<evidence type="ECO:0000256" key="5">
    <source>
        <dbReference type="ARBA" id="ARBA00022519"/>
    </source>
</evidence>
<feature type="transmembrane region" description="Helical" evidence="12">
    <location>
        <begin position="151"/>
        <end position="171"/>
    </location>
</feature>
<dbReference type="RefSeq" id="WP_245891692.1">
    <property type="nucleotide sequence ID" value="NZ_PVNE01000044.1"/>
</dbReference>
<feature type="transmembrane region" description="Helical" evidence="12">
    <location>
        <begin position="330"/>
        <end position="349"/>
    </location>
</feature>
<feature type="transmembrane region" description="Helical" evidence="12">
    <location>
        <begin position="370"/>
        <end position="393"/>
    </location>
</feature>
<evidence type="ECO:0000256" key="10">
    <source>
        <dbReference type="ARBA" id="ARBA00037295"/>
    </source>
</evidence>
<dbReference type="InterPro" id="IPR011701">
    <property type="entry name" value="MFS"/>
</dbReference>
<dbReference type="PROSITE" id="PS50850">
    <property type="entry name" value="MFS"/>
    <property type="match status" value="1"/>
</dbReference>
<evidence type="ECO:0000256" key="1">
    <source>
        <dbReference type="ARBA" id="ARBA00004429"/>
    </source>
</evidence>
<feature type="transmembrane region" description="Helical" evidence="12">
    <location>
        <begin position="191"/>
        <end position="208"/>
    </location>
</feature>
<keyword evidence="5" id="KW-0997">Cell inner membrane</keyword>
<dbReference type="InterPro" id="IPR004736">
    <property type="entry name" value="MHS_symport"/>
</dbReference>
<dbReference type="CDD" id="cd17369">
    <property type="entry name" value="MFS_ShiA_like"/>
    <property type="match status" value="1"/>
</dbReference>
<protein>
    <recommendedName>
        <fullName evidence="11">Putative proline/betaine transporter</fullName>
    </recommendedName>
</protein>
<comment type="similarity">
    <text evidence="2">Belongs to the major facilitator superfamily. Metabolite:H+ Symporter (MHS) family (TC 2.A.1.6) family.</text>
</comment>
<comment type="caution">
    <text evidence="14">The sequence shown here is derived from an EMBL/GenBank/DDBJ whole genome shotgun (WGS) entry which is preliminary data.</text>
</comment>
<evidence type="ECO:0000256" key="12">
    <source>
        <dbReference type="SAM" id="Phobius"/>
    </source>
</evidence>
<keyword evidence="4" id="KW-1003">Cell membrane</keyword>
<dbReference type="GO" id="GO:0005886">
    <property type="term" value="C:plasma membrane"/>
    <property type="evidence" value="ECO:0007669"/>
    <property type="project" value="UniProtKB-SubCell"/>
</dbReference>
<evidence type="ECO:0000256" key="9">
    <source>
        <dbReference type="ARBA" id="ARBA00023136"/>
    </source>
</evidence>
<dbReference type="FunFam" id="1.20.1250.20:FF:000001">
    <property type="entry name" value="Dicarboxylate MFS transporter"/>
    <property type="match status" value="1"/>
</dbReference>